<reference evidence="1" key="1">
    <citation type="submission" date="2021-01" db="EMBL/GenBank/DDBJ databases">
        <authorList>
            <person name="Corre E."/>
            <person name="Pelletier E."/>
            <person name="Niang G."/>
            <person name="Scheremetjew M."/>
            <person name="Finn R."/>
            <person name="Kale V."/>
            <person name="Holt S."/>
            <person name="Cochrane G."/>
            <person name="Meng A."/>
            <person name="Brown T."/>
            <person name="Cohen L."/>
        </authorList>
    </citation>
    <scope>NUCLEOTIDE SEQUENCE</scope>
</reference>
<proteinExistence type="predicted"/>
<dbReference type="EMBL" id="HBFQ01023184">
    <property type="protein sequence ID" value="CAD8841916.1"/>
    <property type="molecule type" value="Transcribed_RNA"/>
</dbReference>
<protein>
    <submittedName>
        <fullName evidence="1">Uncharacterized protein</fullName>
    </submittedName>
</protein>
<name>A0A7S1F416_NOCSC</name>
<evidence type="ECO:0000313" key="1">
    <source>
        <dbReference type="EMBL" id="CAD8841916.1"/>
    </source>
</evidence>
<gene>
    <name evidence="1" type="ORF">NSCI0253_LOCUS16264</name>
</gene>
<organism evidence="1">
    <name type="scientific">Noctiluca scintillans</name>
    <name type="common">Sea sparkle</name>
    <name type="synonym">Red tide dinoflagellate</name>
    <dbReference type="NCBI Taxonomy" id="2966"/>
    <lineage>
        <taxon>Eukaryota</taxon>
        <taxon>Sar</taxon>
        <taxon>Alveolata</taxon>
        <taxon>Dinophyceae</taxon>
        <taxon>Noctilucales</taxon>
        <taxon>Noctilucaceae</taxon>
        <taxon>Noctiluca</taxon>
    </lineage>
</organism>
<accession>A0A7S1F416</accession>
<dbReference type="AlphaFoldDB" id="A0A7S1F416"/>
<sequence length="104" mass="12092">MHHHPQELFNLFQDHIGLTRHKFGKVLNQSFNTKQHYGWSRHVRSSDDIGATATEIEPATEEKLMDFFRPDLLDMMSLAEAGEIAPLPKAWMTKWNLTEGEVWT</sequence>